<feature type="compositionally biased region" description="Polar residues" evidence="10">
    <location>
        <begin position="450"/>
        <end position="465"/>
    </location>
</feature>
<feature type="compositionally biased region" description="Basic and acidic residues" evidence="10">
    <location>
        <begin position="383"/>
        <end position="422"/>
    </location>
</feature>
<dbReference type="GO" id="GO:0009556">
    <property type="term" value="P:microsporogenesis"/>
    <property type="evidence" value="ECO:0007669"/>
    <property type="project" value="UniProtKB-ARBA"/>
</dbReference>
<dbReference type="InterPro" id="IPR039776">
    <property type="entry name" value="Pds5"/>
</dbReference>
<proteinExistence type="inferred from homology"/>
<keyword evidence="12" id="KW-1185">Reference proteome</keyword>
<feature type="compositionally biased region" description="Basic and acidic residues" evidence="10">
    <location>
        <begin position="90"/>
        <end position="107"/>
    </location>
</feature>
<dbReference type="GO" id="GO:0035825">
    <property type="term" value="P:homologous recombination"/>
    <property type="evidence" value="ECO:0007669"/>
    <property type="project" value="UniProtKB-ARBA"/>
</dbReference>
<keyword evidence="5" id="KW-0498">Mitosis</keyword>
<accession>A0AAV5IX18</accession>
<dbReference type="AlphaFoldDB" id="A0AAV5IX18"/>
<dbReference type="GO" id="GO:0007064">
    <property type="term" value="P:mitotic sister chromatid cohesion"/>
    <property type="evidence" value="ECO:0007669"/>
    <property type="project" value="InterPro"/>
</dbReference>
<evidence type="ECO:0000256" key="5">
    <source>
        <dbReference type="ARBA" id="ARBA00022776"/>
    </source>
</evidence>
<evidence type="ECO:0000256" key="10">
    <source>
        <dbReference type="SAM" id="MobiDB-lite"/>
    </source>
</evidence>
<evidence type="ECO:0000256" key="2">
    <source>
        <dbReference type="ARBA" id="ARBA00006254"/>
    </source>
</evidence>
<feature type="compositionally biased region" description="Basic and acidic residues" evidence="10">
    <location>
        <begin position="189"/>
        <end position="198"/>
    </location>
</feature>
<dbReference type="SUPFAM" id="SSF63748">
    <property type="entry name" value="Tudor/PWWP/MBT"/>
    <property type="match status" value="1"/>
</dbReference>
<sequence length="503" mass="54128">MEPSDGSHDEKEAEAIPEHKNDGKDPPGSAPEHQSDGKDASGAASEEQPVSAVISSENKEETVIQPSSPKATDSKSAHVASPTASGNVPDESHPKMMERPKKKESLIKDITPSADDASKKTSEGTSDSEAKPNRRSGKKVVAGKLNEEKTMAVTDESKKESGTATGSEAKPVKQAAKKVDASSNNADESASKQQEDRKRRSRGKGVSEKDETKPSTKNEEKETVASPKSVKSSKDEPRVEETPKTDLKRKLTPGKDKASGSKEYGENLVGSKVKVWWPIDKTFYEGVIDSFDCIKKKHKVLYNDGEQEILNLKRERWEFIQDDSESDEEKNGGQASPESSSDMPLKKKAKLTEQSTKQAKMDISPKTGGGGSSSKSKGKSNSRSKDGKVDSKSKDGSKTSNKSEDDSASRSKDHKAAGKSEDILSTPKTKSKQETANPSTAKDKPRKSSGKSNPNGTGKSKSGQSKAKEFENVKENSTESAKGQESVKGKSPSSSKSGKKRRR</sequence>
<dbReference type="PANTHER" id="PTHR12663">
    <property type="entry name" value="ANDROGEN INDUCED INHIBITOR OF PROLIFERATION AS3 / PDS5-RELATED"/>
    <property type="match status" value="1"/>
</dbReference>
<keyword evidence="7" id="KW-0539">Nucleus</keyword>
<dbReference type="GO" id="GO:0006281">
    <property type="term" value="P:DNA repair"/>
    <property type="evidence" value="ECO:0007669"/>
    <property type="project" value="UniProtKB-KW"/>
</dbReference>
<comment type="similarity">
    <text evidence="2">Belongs to the PDS5 family.</text>
</comment>
<dbReference type="GO" id="GO:0000785">
    <property type="term" value="C:chromatin"/>
    <property type="evidence" value="ECO:0007669"/>
    <property type="project" value="TreeGrafter"/>
</dbReference>
<dbReference type="Proteomes" id="UP001054252">
    <property type="component" value="Unassembled WGS sequence"/>
</dbReference>
<evidence type="ECO:0000256" key="6">
    <source>
        <dbReference type="ARBA" id="ARBA00023204"/>
    </source>
</evidence>
<evidence type="ECO:0000256" key="9">
    <source>
        <dbReference type="ARBA" id="ARBA00058864"/>
    </source>
</evidence>
<keyword evidence="4" id="KW-0227">DNA damage</keyword>
<dbReference type="FunFam" id="2.30.30.140:FF:000033">
    <property type="entry name" value="Binding protein"/>
    <property type="match status" value="1"/>
</dbReference>
<gene>
    <name evidence="11" type="ORF">SLEP1_g15520</name>
</gene>
<reference evidence="11 12" key="1">
    <citation type="journal article" date="2021" name="Commun. Biol.">
        <title>The genome of Shorea leprosula (Dipterocarpaceae) highlights the ecological relevance of drought in aseasonal tropical rainforests.</title>
        <authorList>
            <person name="Ng K.K.S."/>
            <person name="Kobayashi M.J."/>
            <person name="Fawcett J.A."/>
            <person name="Hatakeyama M."/>
            <person name="Paape T."/>
            <person name="Ng C.H."/>
            <person name="Ang C.C."/>
            <person name="Tnah L.H."/>
            <person name="Lee C.T."/>
            <person name="Nishiyama T."/>
            <person name="Sese J."/>
            <person name="O'Brien M.J."/>
            <person name="Copetti D."/>
            <person name="Mohd Noor M.I."/>
            <person name="Ong R.C."/>
            <person name="Putra M."/>
            <person name="Sireger I.Z."/>
            <person name="Indrioko S."/>
            <person name="Kosugi Y."/>
            <person name="Izuno A."/>
            <person name="Isagi Y."/>
            <person name="Lee S.L."/>
            <person name="Shimizu K.K."/>
        </authorList>
    </citation>
    <scope>NUCLEOTIDE SEQUENCE [LARGE SCALE GENOMIC DNA]</scope>
    <source>
        <strain evidence="11">214</strain>
    </source>
</reference>
<evidence type="ECO:0000256" key="4">
    <source>
        <dbReference type="ARBA" id="ARBA00022763"/>
    </source>
</evidence>
<dbReference type="GO" id="GO:0005634">
    <property type="term" value="C:nucleus"/>
    <property type="evidence" value="ECO:0007669"/>
    <property type="project" value="UniProtKB-SubCell"/>
</dbReference>
<comment type="subcellular location">
    <subcellularLocation>
        <location evidence="1">Nucleus</location>
    </subcellularLocation>
</comment>
<evidence type="ECO:0000313" key="12">
    <source>
        <dbReference type="Proteomes" id="UP001054252"/>
    </source>
</evidence>
<dbReference type="Gene3D" id="2.30.30.140">
    <property type="match status" value="1"/>
</dbReference>
<feature type="compositionally biased region" description="Basic and acidic residues" evidence="10">
    <location>
        <begin position="205"/>
        <end position="223"/>
    </location>
</feature>
<name>A0AAV5IX18_9ROSI</name>
<protein>
    <submittedName>
        <fullName evidence="11">Uncharacterized protein</fullName>
    </submittedName>
</protein>
<comment type="caution">
    <text evidence="11">The sequence shown here is derived from an EMBL/GenBank/DDBJ whole genome shotgun (WGS) entry which is preliminary data.</text>
</comment>
<feature type="region of interest" description="Disordered" evidence="10">
    <location>
        <begin position="1"/>
        <end position="265"/>
    </location>
</feature>
<feature type="compositionally biased region" description="Basic and acidic residues" evidence="10">
    <location>
        <begin position="232"/>
        <end position="265"/>
    </location>
</feature>
<feature type="compositionally biased region" description="Polar residues" evidence="10">
    <location>
        <begin position="333"/>
        <end position="342"/>
    </location>
</feature>
<evidence type="ECO:0000313" key="11">
    <source>
        <dbReference type="EMBL" id="GKV03166.1"/>
    </source>
</evidence>
<evidence type="ECO:0000256" key="3">
    <source>
        <dbReference type="ARBA" id="ARBA00022737"/>
    </source>
</evidence>
<dbReference type="CDD" id="cd20404">
    <property type="entry name" value="Tudor_Agenet_AtEML-like"/>
    <property type="match status" value="1"/>
</dbReference>
<organism evidence="11 12">
    <name type="scientific">Rubroshorea leprosula</name>
    <dbReference type="NCBI Taxonomy" id="152421"/>
    <lineage>
        <taxon>Eukaryota</taxon>
        <taxon>Viridiplantae</taxon>
        <taxon>Streptophyta</taxon>
        <taxon>Embryophyta</taxon>
        <taxon>Tracheophyta</taxon>
        <taxon>Spermatophyta</taxon>
        <taxon>Magnoliopsida</taxon>
        <taxon>eudicotyledons</taxon>
        <taxon>Gunneridae</taxon>
        <taxon>Pentapetalae</taxon>
        <taxon>rosids</taxon>
        <taxon>malvids</taxon>
        <taxon>Malvales</taxon>
        <taxon>Dipterocarpaceae</taxon>
        <taxon>Rubroshorea</taxon>
    </lineage>
</organism>
<feature type="compositionally biased region" description="Basic and acidic residues" evidence="10">
    <location>
        <begin position="1"/>
        <end position="25"/>
    </location>
</feature>
<evidence type="ECO:0000256" key="8">
    <source>
        <dbReference type="ARBA" id="ARBA00023306"/>
    </source>
</evidence>
<keyword evidence="3" id="KW-0677">Repeat</keyword>
<feature type="compositionally biased region" description="Basic and acidic residues" evidence="10">
    <location>
        <begin position="116"/>
        <end position="132"/>
    </location>
</feature>
<keyword evidence="5" id="KW-0132">Cell division</keyword>
<keyword evidence="8" id="KW-0131">Cell cycle</keyword>
<feature type="compositionally biased region" description="Basic and acidic residues" evidence="10">
    <location>
        <begin position="466"/>
        <end position="477"/>
    </location>
</feature>
<evidence type="ECO:0000256" key="1">
    <source>
        <dbReference type="ARBA" id="ARBA00004123"/>
    </source>
</evidence>
<comment type="function">
    <text evidence="9">Cohesin cofactor dispensable during the meiotic division but playing an important role in DNA repair by homologous recombination (HR) probably by helping SMC5/SMC6 complex. Regulator of sister chromatid cohesion in mitosis which may stabilize cohesin complex association with chromatin. May couple sister chromatid cohesion during mitosis to DNA replication. Cohesion ensures that chromosome partitioning is accurate in both meiotic and mitotic cells and plays an important role in DNA repair.</text>
</comment>
<keyword evidence="6" id="KW-0234">DNA repair</keyword>
<feature type="compositionally biased region" description="Basic and acidic residues" evidence="10">
    <location>
        <begin position="145"/>
        <end position="161"/>
    </location>
</feature>
<dbReference type="EMBL" id="BPVZ01000020">
    <property type="protein sequence ID" value="GKV03166.1"/>
    <property type="molecule type" value="Genomic_DNA"/>
</dbReference>
<feature type="region of interest" description="Disordered" evidence="10">
    <location>
        <begin position="321"/>
        <end position="503"/>
    </location>
</feature>
<evidence type="ECO:0000256" key="7">
    <source>
        <dbReference type="ARBA" id="ARBA00023242"/>
    </source>
</evidence>
<dbReference type="PANTHER" id="PTHR12663:SF3">
    <property type="entry name" value="SISTER CHROMATID COHESION PROTEIN PDS5 HOMOLOG C"/>
    <property type="match status" value="1"/>
</dbReference>